<protein>
    <submittedName>
        <fullName evidence="2">Uncharacterized protein</fullName>
    </submittedName>
</protein>
<evidence type="ECO:0000256" key="1">
    <source>
        <dbReference type="SAM" id="Phobius"/>
    </source>
</evidence>
<reference evidence="2 3" key="1">
    <citation type="journal article" date="2013" name="Genome Announc.">
        <title>Complete Genome Sequence of the Porcine Strain Brachyspira pilosicoli P43/6/78(T.).</title>
        <authorList>
            <person name="Lin C."/>
            <person name="den Bakker H.C."/>
            <person name="Suzuki H."/>
            <person name="Lefebure T."/>
            <person name="Ponnala L."/>
            <person name="Sun Q."/>
            <person name="Stanhope M.J."/>
            <person name="Wiedmann M."/>
            <person name="Duhamel G.E."/>
        </authorList>
    </citation>
    <scope>NUCLEOTIDE SEQUENCE [LARGE SCALE GENOMIC DNA]</scope>
    <source>
        <strain evidence="2 3">P43/6/78</strain>
    </source>
</reference>
<name>A0A3B6VHJ2_BRAPL</name>
<dbReference type="KEGG" id="bpip:BPP43_00255"/>
<keyword evidence="3" id="KW-1185">Reference proteome</keyword>
<accession>A0A3B6VHJ2</accession>
<keyword evidence="1" id="KW-0812">Transmembrane</keyword>
<dbReference type="Proteomes" id="UP000010793">
    <property type="component" value="Chromosome"/>
</dbReference>
<dbReference type="AlphaFoldDB" id="A0A3B6VHJ2"/>
<organism evidence="2 3">
    <name type="scientific">Brachyspira pilosicoli P43/6/78</name>
    <dbReference type="NCBI Taxonomy" id="1042417"/>
    <lineage>
        <taxon>Bacteria</taxon>
        <taxon>Pseudomonadati</taxon>
        <taxon>Spirochaetota</taxon>
        <taxon>Spirochaetia</taxon>
        <taxon>Brachyspirales</taxon>
        <taxon>Brachyspiraceae</taxon>
        <taxon>Brachyspira</taxon>
    </lineage>
</organism>
<dbReference type="EMBL" id="CP002873">
    <property type="protein sequence ID" value="AGA65416.1"/>
    <property type="molecule type" value="Genomic_DNA"/>
</dbReference>
<evidence type="ECO:0000313" key="3">
    <source>
        <dbReference type="Proteomes" id="UP000010793"/>
    </source>
</evidence>
<keyword evidence="1" id="KW-0472">Membrane</keyword>
<sequence>MFVSFCIVLNIICAASSLWSLLIVIIFLFSVVKPFFET</sequence>
<proteinExistence type="predicted"/>
<keyword evidence="1" id="KW-1133">Transmembrane helix</keyword>
<gene>
    <name evidence="2" type="ORF">BPP43_00255</name>
</gene>
<feature type="transmembrane region" description="Helical" evidence="1">
    <location>
        <begin position="7"/>
        <end position="32"/>
    </location>
</feature>
<evidence type="ECO:0000313" key="2">
    <source>
        <dbReference type="EMBL" id="AGA65416.1"/>
    </source>
</evidence>